<dbReference type="EMBL" id="NHON01000018">
    <property type="protein sequence ID" value="OWJ66890.1"/>
    <property type="molecule type" value="Genomic_DNA"/>
</dbReference>
<evidence type="ECO:0000313" key="7">
    <source>
        <dbReference type="Proteomes" id="UP000196655"/>
    </source>
</evidence>
<proteinExistence type="inferred from homology"/>
<dbReference type="STRING" id="1122125.GCA_000423185_06329"/>
<dbReference type="OrthoDB" id="143770at2"/>
<dbReference type="InterPro" id="IPR006094">
    <property type="entry name" value="Oxid_FAD_bind_N"/>
</dbReference>
<dbReference type="PANTHER" id="PTHR13878:SF53">
    <property type="entry name" value="CYTOKININ DEHYDROGENASE 6"/>
    <property type="match status" value="1"/>
</dbReference>
<organism evidence="6 7">
    <name type="scientific">Inquilinus limosus</name>
    <dbReference type="NCBI Taxonomy" id="171674"/>
    <lineage>
        <taxon>Bacteria</taxon>
        <taxon>Pseudomonadati</taxon>
        <taxon>Pseudomonadota</taxon>
        <taxon>Alphaproteobacteria</taxon>
        <taxon>Rhodospirillales</taxon>
        <taxon>Rhodospirillaceae</taxon>
        <taxon>Inquilinus</taxon>
    </lineage>
</organism>
<comment type="caution">
    <text evidence="6">The sequence shown here is derived from an EMBL/GenBank/DDBJ whole genome shotgun (WGS) entry which is preliminary data.</text>
</comment>
<dbReference type="InterPro" id="IPR050432">
    <property type="entry name" value="FAD-linked_Oxidoreductases_BP"/>
</dbReference>
<dbReference type="InterPro" id="IPR016171">
    <property type="entry name" value="Vanillyl_alc_oxidase_C-sub2"/>
</dbReference>
<name>A0A211ZNQ9_9PROT</name>
<dbReference type="PROSITE" id="PS51387">
    <property type="entry name" value="FAD_PCMH"/>
    <property type="match status" value="1"/>
</dbReference>
<dbReference type="GO" id="GO:0071949">
    <property type="term" value="F:FAD binding"/>
    <property type="evidence" value="ECO:0007669"/>
    <property type="project" value="InterPro"/>
</dbReference>
<evidence type="ECO:0000256" key="4">
    <source>
        <dbReference type="ARBA" id="ARBA00023002"/>
    </source>
</evidence>
<comment type="similarity">
    <text evidence="1">Belongs to the oxygen-dependent FAD-linked oxidoreductase family.</text>
</comment>
<dbReference type="PANTHER" id="PTHR13878">
    <property type="entry name" value="GULONOLACTONE OXIDASE"/>
    <property type="match status" value="1"/>
</dbReference>
<dbReference type="InterPro" id="IPR016164">
    <property type="entry name" value="FAD-linked_Oxase-like_C"/>
</dbReference>
<dbReference type="RefSeq" id="WP_088151332.1">
    <property type="nucleotide sequence ID" value="NZ_NHON01000018.1"/>
</dbReference>
<dbReference type="InterPro" id="IPR006311">
    <property type="entry name" value="TAT_signal"/>
</dbReference>
<dbReference type="SUPFAM" id="SSF55103">
    <property type="entry name" value="FAD-linked oxidases, C-terminal domain"/>
    <property type="match status" value="1"/>
</dbReference>
<keyword evidence="7" id="KW-1185">Reference proteome</keyword>
<evidence type="ECO:0000256" key="1">
    <source>
        <dbReference type="ARBA" id="ARBA00005466"/>
    </source>
</evidence>
<dbReference type="InterPro" id="IPR016169">
    <property type="entry name" value="FAD-bd_PCMH_sub2"/>
</dbReference>
<dbReference type="InterPro" id="IPR036318">
    <property type="entry name" value="FAD-bd_PCMH-like_sf"/>
</dbReference>
<reference evidence="7" key="1">
    <citation type="submission" date="2017-05" db="EMBL/GenBank/DDBJ databases">
        <authorList>
            <person name="Macchi M."/>
            <person name="Festa S."/>
            <person name="Coppotelli B.M."/>
            <person name="Morelli I.S."/>
        </authorList>
    </citation>
    <scope>NUCLEOTIDE SEQUENCE [LARGE SCALE GENOMIC DNA]</scope>
    <source>
        <strain evidence="7">I</strain>
    </source>
</reference>
<dbReference type="InterPro" id="IPR016166">
    <property type="entry name" value="FAD-bd_PCMH"/>
</dbReference>
<protein>
    <recommendedName>
        <fullName evidence="5">FAD-binding PCMH-type domain-containing protein</fullName>
    </recommendedName>
</protein>
<evidence type="ECO:0000313" key="6">
    <source>
        <dbReference type="EMBL" id="OWJ66890.1"/>
    </source>
</evidence>
<accession>A0A211ZNQ9</accession>
<evidence type="ECO:0000259" key="5">
    <source>
        <dbReference type="PROSITE" id="PS51387"/>
    </source>
</evidence>
<dbReference type="GO" id="GO:0016491">
    <property type="term" value="F:oxidoreductase activity"/>
    <property type="evidence" value="ECO:0007669"/>
    <property type="project" value="UniProtKB-KW"/>
</dbReference>
<dbReference type="SUPFAM" id="SSF56176">
    <property type="entry name" value="FAD-binding/transporter-associated domain-like"/>
    <property type="match status" value="1"/>
</dbReference>
<gene>
    <name evidence="6" type="ORF">BWR60_12415</name>
</gene>
<dbReference type="Gene3D" id="3.30.465.10">
    <property type="match status" value="1"/>
</dbReference>
<keyword evidence="2" id="KW-0285">Flavoprotein</keyword>
<feature type="domain" description="FAD-binding PCMH-type" evidence="5">
    <location>
        <begin position="62"/>
        <end position="232"/>
    </location>
</feature>
<evidence type="ECO:0000256" key="2">
    <source>
        <dbReference type="ARBA" id="ARBA00022630"/>
    </source>
</evidence>
<keyword evidence="3" id="KW-0274">FAD</keyword>
<dbReference type="PROSITE" id="PS51318">
    <property type="entry name" value="TAT"/>
    <property type="match status" value="1"/>
</dbReference>
<dbReference type="AlphaFoldDB" id="A0A211ZNQ9"/>
<keyword evidence="4" id="KW-0560">Oxidoreductase</keyword>
<dbReference type="Gene3D" id="1.10.45.10">
    <property type="entry name" value="Vanillyl-alcohol Oxidase, Chain A, domain 4"/>
    <property type="match status" value="1"/>
</dbReference>
<dbReference type="Proteomes" id="UP000196655">
    <property type="component" value="Unassembled WGS sequence"/>
</dbReference>
<dbReference type="Pfam" id="PF01565">
    <property type="entry name" value="FAD_binding_4"/>
    <property type="match status" value="1"/>
</dbReference>
<sequence>MARTGSTRRRVLATGAVTLGAAALGGIGGAWLQRLSDAAALPPPAPPRTLLDDASGLNPTPVRGVAFAEAEPDAAATRLAPLLRRIAAGEEPPLAVSGARHSMGGQSLLRDGWALDALPLNGIAIDAGARTMRVGGGALWRDVVPALNAAGFSPAVMQSNNDFSIGGTLSVNAHGWHANSPPAASTVRRLRLLTADGTVAECGPGDELFGLVLGGYGLFGVILEAEIAILPNAMYVPDFASLPTRDYAAAYAERVVAPVEMAYGRLSVDPGSLFEEAVLGWYVPVPETRGTVLPLPALDTGGMQRLVFRNAAGSDTGKAVRWWLEREAGPWLAERTSRNSLLNEPAAVFANRKPGSTDILHEYFVPRARLWDFAQAARTVIRRDEGNLLNVTVRDVRRDERSALAYAREDVFGLVMLFVQEKSAAGEERMQRMTRGLIDAALDTGGTYYLPYRLHATGEQLRRAYPAWDEMVATQRRHDPKGVFRNGLFRRYAEA</sequence>
<evidence type="ECO:0000256" key="3">
    <source>
        <dbReference type="ARBA" id="ARBA00022827"/>
    </source>
</evidence>